<evidence type="ECO:0000256" key="2">
    <source>
        <dbReference type="ARBA" id="ARBA00022695"/>
    </source>
</evidence>
<feature type="domain" description="Fido" evidence="8">
    <location>
        <begin position="63"/>
        <end position="214"/>
    </location>
</feature>
<accession>A0A3L7AYY8</accession>
<dbReference type="AlphaFoldDB" id="A0A3L7AYY8"/>
<name>A0A3L7AYY8_9MICO</name>
<dbReference type="RefSeq" id="WP_121687221.1">
    <property type="nucleotide sequence ID" value="NZ_RCUY01000001.1"/>
</dbReference>
<keyword evidence="1" id="KW-0808">Transferase</keyword>
<dbReference type="InterPro" id="IPR036597">
    <property type="entry name" value="Fido-like_dom_sf"/>
</dbReference>
<dbReference type="Gene3D" id="1.10.3290.10">
    <property type="entry name" value="Fido-like domain"/>
    <property type="match status" value="1"/>
</dbReference>
<sequence>MKPARERAWDDYFIPGTTVLRNLFISEPEPFGIENPATLREREEFFTSLRIIELREHPIDGHFDYAHLKAIHRHLFQDVYEWAGEERTAPTGGFMSKDGHRYFPAGQPLTDAAEVQFHRIAAHDYFRGLSRRAFVDMVAEVWGELNVIHSFREGNTRTQLVFFAQLIAHAGWNLNHSLFEPSNSFRDEFIRARFESQDSGSNISLAKVLDLAITSAPRSSN</sequence>
<comment type="catalytic activity">
    <reaction evidence="6">
        <text>L-threonyl-[protein] + ATP = 3-O-(5'-adenylyl)-L-threonyl-[protein] + diphosphate</text>
        <dbReference type="Rhea" id="RHEA:54292"/>
        <dbReference type="Rhea" id="RHEA-COMP:11060"/>
        <dbReference type="Rhea" id="RHEA-COMP:13847"/>
        <dbReference type="ChEBI" id="CHEBI:30013"/>
        <dbReference type="ChEBI" id="CHEBI:30616"/>
        <dbReference type="ChEBI" id="CHEBI:33019"/>
        <dbReference type="ChEBI" id="CHEBI:138113"/>
        <dbReference type="EC" id="2.7.7.108"/>
    </reaction>
</comment>
<dbReference type="InterPro" id="IPR003812">
    <property type="entry name" value="Fido"/>
</dbReference>
<evidence type="ECO:0000256" key="3">
    <source>
        <dbReference type="ARBA" id="ARBA00022741"/>
    </source>
</evidence>
<dbReference type="GO" id="GO:0051302">
    <property type="term" value="P:regulation of cell division"/>
    <property type="evidence" value="ECO:0007669"/>
    <property type="project" value="TreeGrafter"/>
</dbReference>
<dbReference type="EC" id="2.7.7.108" evidence="5"/>
<dbReference type="Proteomes" id="UP000269438">
    <property type="component" value="Unassembled WGS sequence"/>
</dbReference>
<evidence type="ECO:0000256" key="6">
    <source>
        <dbReference type="ARBA" id="ARBA00047939"/>
    </source>
</evidence>
<dbReference type="Pfam" id="PF02661">
    <property type="entry name" value="Fic"/>
    <property type="match status" value="1"/>
</dbReference>
<protein>
    <recommendedName>
        <fullName evidence="5">protein adenylyltransferase</fullName>
        <ecNumber evidence="5">2.7.7.108</ecNumber>
    </recommendedName>
</protein>
<dbReference type="GO" id="GO:0070733">
    <property type="term" value="F:AMPylase activity"/>
    <property type="evidence" value="ECO:0007669"/>
    <property type="project" value="UniProtKB-EC"/>
</dbReference>
<comment type="catalytic activity">
    <reaction evidence="7">
        <text>L-tyrosyl-[protein] + ATP = O-(5'-adenylyl)-L-tyrosyl-[protein] + diphosphate</text>
        <dbReference type="Rhea" id="RHEA:54288"/>
        <dbReference type="Rhea" id="RHEA-COMP:10136"/>
        <dbReference type="Rhea" id="RHEA-COMP:13846"/>
        <dbReference type="ChEBI" id="CHEBI:30616"/>
        <dbReference type="ChEBI" id="CHEBI:33019"/>
        <dbReference type="ChEBI" id="CHEBI:46858"/>
        <dbReference type="ChEBI" id="CHEBI:83624"/>
        <dbReference type="EC" id="2.7.7.108"/>
    </reaction>
</comment>
<keyword evidence="2" id="KW-0548">Nucleotidyltransferase</keyword>
<organism evidence="9 10">
    <name type="scientific">Mycetocola lacteus</name>
    <dbReference type="NCBI Taxonomy" id="76637"/>
    <lineage>
        <taxon>Bacteria</taxon>
        <taxon>Bacillati</taxon>
        <taxon>Actinomycetota</taxon>
        <taxon>Actinomycetes</taxon>
        <taxon>Micrococcales</taxon>
        <taxon>Microbacteriaceae</taxon>
        <taxon>Mycetocola</taxon>
    </lineage>
</organism>
<evidence type="ECO:0000313" key="10">
    <source>
        <dbReference type="Proteomes" id="UP000269438"/>
    </source>
</evidence>
<dbReference type="PANTHER" id="PTHR39560:SF1">
    <property type="entry name" value="PROTEIN ADENYLYLTRANSFERASE FIC-RELATED"/>
    <property type="match status" value="1"/>
</dbReference>
<keyword evidence="10" id="KW-1185">Reference proteome</keyword>
<gene>
    <name evidence="9" type="ORF">D9V34_01790</name>
</gene>
<comment type="caution">
    <text evidence="9">The sequence shown here is derived from an EMBL/GenBank/DDBJ whole genome shotgun (WGS) entry which is preliminary data.</text>
</comment>
<evidence type="ECO:0000259" key="8">
    <source>
        <dbReference type="PROSITE" id="PS51459"/>
    </source>
</evidence>
<dbReference type="PROSITE" id="PS51459">
    <property type="entry name" value="FIDO"/>
    <property type="match status" value="1"/>
</dbReference>
<dbReference type="PANTHER" id="PTHR39560">
    <property type="entry name" value="PROTEIN ADENYLYLTRANSFERASE FIC-RELATED"/>
    <property type="match status" value="1"/>
</dbReference>
<dbReference type="GO" id="GO:0005524">
    <property type="term" value="F:ATP binding"/>
    <property type="evidence" value="ECO:0007669"/>
    <property type="project" value="UniProtKB-KW"/>
</dbReference>
<evidence type="ECO:0000256" key="4">
    <source>
        <dbReference type="ARBA" id="ARBA00022840"/>
    </source>
</evidence>
<reference evidence="9 10" key="1">
    <citation type="submission" date="2018-10" db="EMBL/GenBank/DDBJ databases">
        <authorList>
            <person name="Li J."/>
        </authorList>
    </citation>
    <scope>NUCLEOTIDE SEQUENCE [LARGE SCALE GENOMIC DNA]</scope>
    <source>
        <strain evidence="9 10">JCM 11654</strain>
    </source>
</reference>
<evidence type="ECO:0000256" key="1">
    <source>
        <dbReference type="ARBA" id="ARBA00022679"/>
    </source>
</evidence>
<dbReference type="SUPFAM" id="SSF140931">
    <property type="entry name" value="Fic-like"/>
    <property type="match status" value="1"/>
</dbReference>
<keyword evidence="4" id="KW-0067">ATP-binding</keyword>
<evidence type="ECO:0000256" key="7">
    <source>
        <dbReference type="ARBA" id="ARBA00048696"/>
    </source>
</evidence>
<proteinExistence type="predicted"/>
<evidence type="ECO:0000313" key="9">
    <source>
        <dbReference type="EMBL" id="RLP84751.1"/>
    </source>
</evidence>
<dbReference type="OrthoDB" id="9813719at2"/>
<evidence type="ECO:0000256" key="5">
    <source>
        <dbReference type="ARBA" id="ARBA00034531"/>
    </source>
</evidence>
<dbReference type="EMBL" id="RCUY01000001">
    <property type="protein sequence ID" value="RLP84751.1"/>
    <property type="molecule type" value="Genomic_DNA"/>
</dbReference>
<keyword evidence="3" id="KW-0547">Nucleotide-binding</keyword>